<evidence type="ECO:0000313" key="3">
    <source>
        <dbReference type="Proteomes" id="UP000586827"/>
    </source>
</evidence>
<reference evidence="2 3" key="1">
    <citation type="submission" date="2020-05" db="EMBL/GenBank/DDBJ databases">
        <title>MicrobeNet Type strains.</title>
        <authorList>
            <person name="Nicholson A.C."/>
        </authorList>
    </citation>
    <scope>NUCLEOTIDE SEQUENCE [LARGE SCALE GENOMIC DNA]</scope>
    <source>
        <strain evidence="2 3">JCM 3224</strain>
    </source>
</reference>
<comment type="caution">
    <text evidence="2">The sequence shown here is derived from an EMBL/GenBank/DDBJ whole genome shotgun (WGS) entry which is preliminary data.</text>
</comment>
<evidence type="ECO:0000256" key="1">
    <source>
        <dbReference type="SAM" id="MobiDB-lite"/>
    </source>
</evidence>
<dbReference type="Proteomes" id="UP000586827">
    <property type="component" value="Unassembled WGS sequence"/>
</dbReference>
<dbReference type="RefSeq" id="WP_067529692.1">
    <property type="nucleotide sequence ID" value="NZ_JABELX010000009.1"/>
</dbReference>
<evidence type="ECO:0000313" key="2">
    <source>
        <dbReference type="EMBL" id="NNH73157.1"/>
    </source>
</evidence>
<dbReference type="EMBL" id="JABELX010000009">
    <property type="protein sequence ID" value="NNH73157.1"/>
    <property type="molecule type" value="Genomic_DNA"/>
</dbReference>
<protein>
    <submittedName>
        <fullName evidence="2">Uncharacterized protein</fullName>
    </submittedName>
</protein>
<organism evidence="2 3">
    <name type="scientific">Nocardia uniformis</name>
    <dbReference type="NCBI Taxonomy" id="53432"/>
    <lineage>
        <taxon>Bacteria</taxon>
        <taxon>Bacillati</taxon>
        <taxon>Actinomycetota</taxon>
        <taxon>Actinomycetes</taxon>
        <taxon>Mycobacteriales</taxon>
        <taxon>Nocardiaceae</taxon>
        <taxon>Nocardia</taxon>
    </lineage>
</organism>
<gene>
    <name evidence="2" type="ORF">HLB23_25410</name>
</gene>
<accession>A0A849CB21</accession>
<keyword evidence="3" id="KW-1185">Reference proteome</keyword>
<feature type="compositionally biased region" description="Basic and acidic residues" evidence="1">
    <location>
        <begin position="254"/>
        <end position="273"/>
    </location>
</feature>
<feature type="region of interest" description="Disordered" evidence="1">
    <location>
        <begin position="214"/>
        <end position="273"/>
    </location>
</feature>
<sequence length="273" mass="29523">MTAVPFSDSERLLALGREAARELVQELATGVAESRTGVLRVTGDPGGDFHIFGGRIAIVDSPGAPGIADLLARPGRLSTGVADVRLVAMMAALDGAFAIAAGWLGSCYWQEPPDPPPGQPLVPGIDPGWLLLETERRLRALAHGRVSPYRNHLSLTDCGRDLLAGSAQGQWQDILFWVNGRRSCRDIALQLHRSLYAVTVDVVRMLDADALIITPPRNTPDSPQTRPASGRFLLPRRRRGASGVNDTLPPPPPRPDRPAVQKIAPVREQERTQ</sequence>
<name>A0A849CB21_9NOCA</name>
<proteinExistence type="predicted"/>
<dbReference type="AlphaFoldDB" id="A0A849CB21"/>